<evidence type="ECO:0000259" key="1">
    <source>
        <dbReference type="Pfam" id="PF13701"/>
    </source>
</evidence>
<dbReference type="InterPro" id="IPR025668">
    <property type="entry name" value="Tnp_DDE_dom"/>
</dbReference>
<dbReference type="EMBL" id="JAVSGH010000049">
    <property type="protein sequence ID" value="MDT3728303.1"/>
    <property type="molecule type" value="Genomic_DNA"/>
</dbReference>
<reference evidence="2" key="1">
    <citation type="submission" date="2024-05" db="EMBL/GenBank/DDBJ databases">
        <title>30 novel species of actinomycetes from the DSMZ collection.</title>
        <authorList>
            <person name="Nouioui I."/>
        </authorList>
    </citation>
    <scope>NUCLEOTIDE SEQUENCE</scope>
    <source>
        <strain evidence="2">DSM 41972</strain>
    </source>
</reference>
<gene>
    <name evidence="2" type="ORF">ROS62_26840</name>
</gene>
<name>A0ABU3I5R8_9ACTN</name>
<sequence>MSVVADGKGLVGQAGAVLLRKLADRTGLTAALAGVLPSGSGSGWRDRAAVVVQLAVAIALGAVSLSDAERLQAHHQGLFGPAVSDSTMRRTLQAVDEQVLAKIAAVRARVRRHVWSQLALRPGGFRWLTVAGKVLHRWVVIDMDATIITAASKKQGASATWKKTYGFHPLAAWCANTGECLAMLLRTGSAGSNTVADHLRVLRDALAQVPGQSTAKILVRVDGAGATHGLHEYPRDLNTMRRTVRFTTGWMITDEDEQAIACLPERVWQTSLHQDGSVQEGYHVAELTDLNRRDGWIKGMRLIVRRVKPSGRQMKDLTAFEKKTGWKYSIVATNINKMTRIPGSHQIQWLDALHRHHAVVEDHVRTNKAMGLHNLPSKSWQINEAWMLTCNLAADLDAWLRLLTLHDHADLTDAEPDTLRFRLYHLPARLASHARRRYLRIERTWSWAKAGKLRGRGARQVSCRGGWLRKCVVAGAGSVEDALADPAA</sequence>
<dbReference type="NCBIfam" id="NF033539">
    <property type="entry name" value="transpos_IS1380"/>
    <property type="match status" value="1"/>
</dbReference>
<dbReference type="Pfam" id="PF13701">
    <property type="entry name" value="DDE_Tnp_1_4"/>
    <property type="match status" value="1"/>
</dbReference>
<dbReference type="RefSeq" id="WP_337675209.1">
    <property type="nucleotide sequence ID" value="NZ_JAVSGH010000049.1"/>
</dbReference>
<protein>
    <submittedName>
        <fullName evidence="2">IS1380 family transposase</fullName>
    </submittedName>
</protein>
<comment type="caution">
    <text evidence="2">The sequence shown here is derived from an EMBL/GenBank/DDBJ whole genome shotgun (WGS) entry which is preliminary data.</text>
</comment>
<dbReference type="Proteomes" id="UP001181313">
    <property type="component" value="Unassembled WGS sequence"/>
</dbReference>
<keyword evidence="3" id="KW-1185">Reference proteome</keyword>
<dbReference type="InterPro" id="IPR047960">
    <property type="entry name" value="Transpos_IS1380"/>
</dbReference>
<organism evidence="2 3">
    <name type="scientific">Streptomyces althioticus subsp. attaecolombicae</name>
    <dbReference type="NCBI Taxonomy" id="3075534"/>
    <lineage>
        <taxon>Bacteria</taxon>
        <taxon>Bacillati</taxon>
        <taxon>Actinomycetota</taxon>
        <taxon>Actinomycetes</taxon>
        <taxon>Kitasatosporales</taxon>
        <taxon>Streptomycetaceae</taxon>
        <taxon>Streptomyces</taxon>
        <taxon>Streptomyces althioticus group</taxon>
    </lineage>
</organism>
<evidence type="ECO:0000313" key="3">
    <source>
        <dbReference type="Proteomes" id="UP001181313"/>
    </source>
</evidence>
<accession>A0ABU3I5R8</accession>
<evidence type="ECO:0000313" key="2">
    <source>
        <dbReference type="EMBL" id="MDT3728303.1"/>
    </source>
</evidence>
<feature type="domain" description="Transposase DDE" evidence="1">
    <location>
        <begin position="3"/>
        <end position="448"/>
    </location>
</feature>
<proteinExistence type="predicted"/>